<proteinExistence type="predicted"/>
<dbReference type="Proteomes" id="UP001302000">
    <property type="component" value="Segment"/>
</dbReference>
<reference evidence="1 2" key="1">
    <citation type="journal article" date="2023" name="Nat. Microbiol.">
        <title>A compendium of viruses from methanogenic archaea reveals their diversity and adaptations to the gut environment.</title>
        <authorList>
            <person name="Medvedeva S."/>
            <person name="Borrel G."/>
            <person name="Krupovic M."/>
            <person name="Gribaldo S."/>
        </authorList>
    </citation>
    <scope>NUCLEOTIDE SEQUENCE [LARGE SCALE GENOMIC DNA]</scope>
</reference>
<accession>A0AA86YFH3</accession>
<dbReference type="RefSeq" id="YP_013605503.1">
    <property type="nucleotide sequence ID" value="NC_134205.1"/>
</dbReference>
<protein>
    <submittedName>
        <fullName evidence="1">Major tail protein</fullName>
    </submittedName>
</protein>
<name>A0AA86YFH3_9CAUD</name>
<sequence>MTGVRQSFMVAKETSFASGEPDDDGWFHLPPNFFAQATPTVSTTELYGAGSKFYETVDYGQFSGSFEMSFAMDYENLALYQMIFDTVTTASAGAGKWKHTFSLRNNALVPSFVIKGVTLNGITVNGGQDERFTLVGCVAKSIRFSRSSGAARTTVTISGFYSDEKTELGDYGTFYEDYDGHLVEFSCLFKGEAESANYMANVESITIGLDIGTNPRYTTCRSTSVGYYGGKADIQLGMTAYANDFLRYRALVMGGGSKTTEISSNVYRFMCKGKRPMPLMTVASFTECRDEGETFESAIGKSDRSVAFIVENVIMNSFTRQKGDGSRLIDQMSSSKCGKLTLEIINGQEDLGTGRTV</sequence>
<dbReference type="GeneID" id="301841387"/>
<evidence type="ECO:0000313" key="1">
    <source>
        <dbReference type="EMBL" id="DBA35599.1"/>
    </source>
</evidence>
<organism evidence="1 2">
    <name type="scientific">Caudoviricetes sp. vir335</name>
    <dbReference type="NCBI Taxonomy" id="3068357"/>
    <lineage>
        <taxon>Viruses</taxon>
        <taxon>Duplodnaviria</taxon>
        <taxon>Heunggongvirae</taxon>
        <taxon>Uroviricota</taxon>
        <taxon>Caudoviricetes</taxon>
    </lineage>
</organism>
<dbReference type="EMBL" id="BK063680">
    <property type="protein sequence ID" value="DBA35599.1"/>
    <property type="molecule type" value="Genomic_DNA"/>
</dbReference>
<gene>
    <name evidence="1" type="ORF">vir335_00043</name>
</gene>
<evidence type="ECO:0000313" key="2">
    <source>
        <dbReference type="Proteomes" id="UP001302000"/>
    </source>
</evidence>
<keyword evidence="2" id="KW-1185">Reference proteome</keyword>